<evidence type="ECO:0000256" key="6">
    <source>
        <dbReference type="ARBA" id="ARBA00022857"/>
    </source>
</evidence>
<dbReference type="InterPro" id="IPR011545">
    <property type="entry name" value="DEAD/DEAH_box_helicase_dom"/>
</dbReference>
<keyword evidence="5" id="KW-0274">FAD</keyword>
<dbReference type="InterPro" id="IPR012677">
    <property type="entry name" value="Nucleotide-bd_a/b_plait_sf"/>
</dbReference>
<dbReference type="OrthoDB" id="431712at2759"/>
<protein>
    <recommendedName>
        <fullName evidence="3">ferredoxin--NADP(+) reductase</fullName>
        <ecNumber evidence="3">1.18.1.2</ecNumber>
    </recommendedName>
</protein>
<feature type="compositionally biased region" description="Basic residues" evidence="11">
    <location>
        <begin position="2978"/>
        <end position="2987"/>
    </location>
</feature>
<feature type="compositionally biased region" description="Low complexity" evidence="11">
    <location>
        <begin position="2761"/>
        <end position="2771"/>
    </location>
</feature>
<feature type="transmembrane region" description="Helical" evidence="12">
    <location>
        <begin position="369"/>
        <end position="391"/>
    </location>
</feature>
<proteinExistence type="inferred from homology"/>
<feature type="region of interest" description="Disordered" evidence="11">
    <location>
        <begin position="2646"/>
        <end position="2713"/>
    </location>
</feature>
<feature type="region of interest" description="Disordered" evidence="11">
    <location>
        <begin position="2899"/>
        <end position="2932"/>
    </location>
</feature>
<name>A0A1Q9D382_SYMMI</name>
<accession>A0A1Q9D382</accession>
<dbReference type="Gene3D" id="2.40.30.10">
    <property type="entry name" value="Translation factors"/>
    <property type="match status" value="1"/>
</dbReference>
<dbReference type="PANTHER" id="PTHR43314">
    <property type="match status" value="1"/>
</dbReference>
<feature type="region of interest" description="Disordered" evidence="11">
    <location>
        <begin position="3177"/>
        <end position="3199"/>
    </location>
</feature>
<dbReference type="Gene3D" id="3.40.50.300">
    <property type="entry name" value="P-loop containing nucleotide triphosphate hydrolases"/>
    <property type="match status" value="1"/>
</dbReference>
<dbReference type="SUPFAM" id="SSF53756">
    <property type="entry name" value="UDP-Glycosyltransferase/glycogen phosphorylase"/>
    <property type="match status" value="1"/>
</dbReference>
<dbReference type="SMART" id="SM00360">
    <property type="entry name" value="RRM"/>
    <property type="match status" value="1"/>
</dbReference>
<evidence type="ECO:0000259" key="14">
    <source>
        <dbReference type="PROSITE" id="PS50102"/>
    </source>
</evidence>
<dbReference type="Gene3D" id="3.40.50.2000">
    <property type="entry name" value="Glycogen Phosphorylase B"/>
    <property type="match status" value="1"/>
</dbReference>
<dbReference type="InterPro" id="IPR019410">
    <property type="entry name" value="Methyltransf_16"/>
</dbReference>
<feature type="compositionally biased region" description="Basic and acidic residues" evidence="11">
    <location>
        <begin position="2041"/>
        <end position="2051"/>
    </location>
</feature>
<feature type="repeat" description="TPR" evidence="10">
    <location>
        <begin position="2288"/>
        <end position="2321"/>
    </location>
</feature>
<dbReference type="Pfam" id="PF00076">
    <property type="entry name" value="RRM_1"/>
    <property type="match status" value="1"/>
</dbReference>
<dbReference type="PROSITE" id="PS51384">
    <property type="entry name" value="FAD_FR"/>
    <property type="match status" value="1"/>
</dbReference>
<dbReference type="Gene3D" id="3.40.50.80">
    <property type="entry name" value="Nucleotide-binding domain of ferredoxin-NADP reductase (FNR) module"/>
    <property type="match status" value="1"/>
</dbReference>
<feature type="compositionally biased region" description="Low complexity" evidence="11">
    <location>
        <begin position="2804"/>
        <end position="2818"/>
    </location>
</feature>
<feature type="transmembrane region" description="Helical" evidence="12">
    <location>
        <begin position="398"/>
        <end position="420"/>
    </location>
</feature>
<feature type="compositionally biased region" description="Basic and acidic residues" evidence="11">
    <location>
        <begin position="2774"/>
        <end position="2802"/>
    </location>
</feature>
<feature type="region of interest" description="Disordered" evidence="11">
    <location>
        <begin position="88"/>
        <end position="145"/>
    </location>
</feature>
<feature type="compositionally biased region" description="Basic and acidic residues" evidence="11">
    <location>
        <begin position="2668"/>
        <end position="2683"/>
    </location>
</feature>
<feature type="domain" description="FAD-binding FR-type" evidence="16">
    <location>
        <begin position="528"/>
        <end position="657"/>
    </location>
</feature>
<dbReference type="InterPro" id="IPR019734">
    <property type="entry name" value="TPR_rpt"/>
</dbReference>
<feature type="region of interest" description="Disordered" evidence="11">
    <location>
        <begin position="2961"/>
        <end position="3000"/>
    </location>
</feature>
<dbReference type="GO" id="GO:0003723">
    <property type="term" value="F:RNA binding"/>
    <property type="evidence" value="ECO:0007669"/>
    <property type="project" value="UniProtKB-UniRule"/>
</dbReference>
<dbReference type="SUPFAM" id="SSF54928">
    <property type="entry name" value="RNA-binding domain, RBD"/>
    <property type="match status" value="1"/>
</dbReference>
<evidence type="ECO:0000256" key="8">
    <source>
        <dbReference type="ARBA" id="ARBA00047776"/>
    </source>
</evidence>
<evidence type="ECO:0000256" key="9">
    <source>
        <dbReference type="PROSITE-ProRule" id="PRU00176"/>
    </source>
</evidence>
<dbReference type="SMART" id="SM00487">
    <property type="entry name" value="DEXDc"/>
    <property type="match status" value="1"/>
</dbReference>
<dbReference type="EC" id="1.18.1.2" evidence="3"/>
<dbReference type="SUPFAM" id="SSF63380">
    <property type="entry name" value="Riboflavin synthase domain-like"/>
    <property type="match status" value="1"/>
</dbReference>
<evidence type="ECO:0000313" key="18">
    <source>
        <dbReference type="Proteomes" id="UP000186817"/>
    </source>
</evidence>
<dbReference type="InterPro" id="IPR015701">
    <property type="entry name" value="FNR"/>
</dbReference>
<feature type="compositionally biased region" description="Pro residues" evidence="11">
    <location>
        <begin position="3177"/>
        <end position="3186"/>
    </location>
</feature>
<keyword evidence="10" id="KW-0802">TPR repeat</keyword>
<evidence type="ECO:0000259" key="16">
    <source>
        <dbReference type="PROSITE" id="PS51384"/>
    </source>
</evidence>
<keyword evidence="9" id="KW-0694">RNA-binding</keyword>
<comment type="cofactor">
    <cofactor evidence="1">
        <name>FAD</name>
        <dbReference type="ChEBI" id="CHEBI:57692"/>
    </cofactor>
</comment>
<feature type="compositionally biased region" description="Polar residues" evidence="11">
    <location>
        <begin position="2130"/>
        <end position="2142"/>
    </location>
</feature>
<feature type="region of interest" description="Disordered" evidence="11">
    <location>
        <begin position="1097"/>
        <end position="1147"/>
    </location>
</feature>
<dbReference type="EMBL" id="LSRX01000751">
    <property type="protein sequence ID" value="OLP89627.1"/>
    <property type="molecule type" value="Genomic_DNA"/>
</dbReference>
<dbReference type="SUPFAM" id="SSF48452">
    <property type="entry name" value="TPR-like"/>
    <property type="match status" value="1"/>
</dbReference>
<comment type="caution">
    <text evidence="17">The sequence shown here is derived from an EMBL/GenBank/DDBJ whole genome shotgun (WGS) entry which is preliminary data.</text>
</comment>
<feature type="compositionally biased region" description="Low complexity" evidence="11">
    <location>
        <begin position="127"/>
        <end position="140"/>
    </location>
</feature>
<evidence type="ECO:0000256" key="1">
    <source>
        <dbReference type="ARBA" id="ARBA00001974"/>
    </source>
</evidence>
<feature type="region of interest" description="Disordered" evidence="11">
    <location>
        <begin position="1983"/>
        <end position="2142"/>
    </location>
</feature>
<feature type="compositionally biased region" description="Basic and acidic residues" evidence="11">
    <location>
        <begin position="91"/>
        <end position="103"/>
    </location>
</feature>
<feature type="compositionally biased region" description="Polar residues" evidence="11">
    <location>
        <begin position="262"/>
        <end position="273"/>
    </location>
</feature>
<keyword evidence="7" id="KW-0560">Oxidoreductase</keyword>
<dbReference type="InterPro" id="IPR017927">
    <property type="entry name" value="FAD-bd_FR_type"/>
</dbReference>
<dbReference type="PROSITE" id="PS51192">
    <property type="entry name" value="HELICASE_ATP_BIND_1"/>
    <property type="match status" value="1"/>
</dbReference>
<evidence type="ECO:0000259" key="13">
    <source>
        <dbReference type="PROSITE" id="PS50042"/>
    </source>
</evidence>
<evidence type="ECO:0000256" key="12">
    <source>
        <dbReference type="SAM" id="Phobius"/>
    </source>
</evidence>
<dbReference type="PROSITE" id="PS50102">
    <property type="entry name" value="RRM"/>
    <property type="match status" value="1"/>
</dbReference>
<evidence type="ECO:0000256" key="10">
    <source>
        <dbReference type="PROSITE-ProRule" id="PRU00339"/>
    </source>
</evidence>
<dbReference type="InterPro" id="IPR014001">
    <property type="entry name" value="Helicase_ATP-bd"/>
</dbReference>
<dbReference type="CDD" id="cd06208">
    <property type="entry name" value="CYPOR_like_FNR"/>
    <property type="match status" value="1"/>
</dbReference>
<dbReference type="Proteomes" id="UP000186817">
    <property type="component" value="Unassembled WGS sequence"/>
</dbReference>
<feature type="domain" description="RRM" evidence="14">
    <location>
        <begin position="2828"/>
        <end position="2904"/>
    </location>
</feature>
<dbReference type="PROSITE" id="PS50042">
    <property type="entry name" value="CNMP_BINDING_3"/>
    <property type="match status" value="1"/>
</dbReference>
<dbReference type="InterPro" id="IPR035979">
    <property type="entry name" value="RBD_domain_sf"/>
</dbReference>
<feature type="repeat" description="TPR" evidence="10">
    <location>
        <begin position="2356"/>
        <end position="2389"/>
    </location>
</feature>
<dbReference type="InterPro" id="IPR001433">
    <property type="entry name" value="OxRdtase_FAD/NAD-bd"/>
</dbReference>
<dbReference type="SUPFAM" id="SSF51206">
    <property type="entry name" value="cAMP-binding domain-like"/>
    <property type="match status" value="1"/>
</dbReference>
<dbReference type="Gene3D" id="1.25.40.10">
    <property type="entry name" value="Tetratricopeptide repeat domain"/>
    <property type="match status" value="1"/>
</dbReference>
<feature type="domain" description="Cyclic nucleotide-binding" evidence="13">
    <location>
        <begin position="1302"/>
        <end position="1334"/>
    </location>
</feature>
<comment type="similarity">
    <text evidence="2">Belongs to the ferredoxin--NADP reductase type 1 family.</text>
</comment>
<evidence type="ECO:0000256" key="11">
    <source>
        <dbReference type="SAM" id="MobiDB-lite"/>
    </source>
</evidence>
<dbReference type="SUPFAM" id="SSF52343">
    <property type="entry name" value="Ferredoxin reductase-like, C-terminal NADP-linked domain"/>
    <property type="match status" value="1"/>
</dbReference>
<dbReference type="Pfam" id="PF13432">
    <property type="entry name" value="TPR_16"/>
    <property type="match status" value="1"/>
</dbReference>
<dbReference type="PRINTS" id="PR00371">
    <property type="entry name" value="FPNCR"/>
</dbReference>
<keyword evidence="12" id="KW-1133">Transmembrane helix</keyword>
<dbReference type="GO" id="GO:0005524">
    <property type="term" value="F:ATP binding"/>
    <property type="evidence" value="ECO:0007669"/>
    <property type="project" value="InterPro"/>
</dbReference>
<dbReference type="FunFam" id="3.40.50.80:FF:000008">
    <property type="entry name" value="Ferredoxin--NADP reductase, chloroplastic"/>
    <property type="match status" value="1"/>
</dbReference>
<keyword evidence="18" id="KW-1185">Reference proteome</keyword>
<dbReference type="SMART" id="SM00028">
    <property type="entry name" value="TPR"/>
    <property type="match status" value="3"/>
</dbReference>
<dbReference type="InterPro" id="IPR039261">
    <property type="entry name" value="FNR_nucleotide-bd"/>
</dbReference>
<feature type="compositionally biased region" description="Basic residues" evidence="11">
    <location>
        <begin position="2029"/>
        <end position="2038"/>
    </location>
</feature>
<dbReference type="InterPro" id="IPR001709">
    <property type="entry name" value="Flavoprot_Pyr_Nucl_cyt_Rdtase"/>
</dbReference>
<dbReference type="GO" id="GO:0004324">
    <property type="term" value="F:ferredoxin-NADP+ reductase activity"/>
    <property type="evidence" value="ECO:0007669"/>
    <property type="project" value="UniProtKB-EC"/>
</dbReference>
<dbReference type="InterPro" id="IPR000504">
    <property type="entry name" value="RRM_dom"/>
</dbReference>
<feature type="compositionally biased region" description="Basic residues" evidence="11">
    <location>
        <begin position="2899"/>
        <end position="2913"/>
    </location>
</feature>
<evidence type="ECO:0000256" key="5">
    <source>
        <dbReference type="ARBA" id="ARBA00022827"/>
    </source>
</evidence>
<feature type="compositionally biased region" description="Low complexity" evidence="11">
    <location>
        <begin position="1999"/>
        <end position="2023"/>
    </location>
</feature>
<dbReference type="InterPro" id="IPR017938">
    <property type="entry name" value="Riboflavin_synthase-like_b-brl"/>
</dbReference>
<evidence type="ECO:0000256" key="4">
    <source>
        <dbReference type="ARBA" id="ARBA00022630"/>
    </source>
</evidence>
<keyword evidence="6" id="KW-0521">NADP</keyword>
<keyword evidence="12" id="KW-0812">Transmembrane</keyword>
<comment type="catalytic activity">
    <reaction evidence="8">
        <text>2 reduced [2Fe-2S]-[ferredoxin] + NADP(+) + H(+) = 2 oxidized [2Fe-2S]-[ferredoxin] + NADPH</text>
        <dbReference type="Rhea" id="RHEA:20125"/>
        <dbReference type="Rhea" id="RHEA-COMP:10000"/>
        <dbReference type="Rhea" id="RHEA-COMP:10001"/>
        <dbReference type="ChEBI" id="CHEBI:15378"/>
        <dbReference type="ChEBI" id="CHEBI:33737"/>
        <dbReference type="ChEBI" id="CHEBI:33738"/>
        <dbReference type="ChEBI" id="CHEBI:57783"/>
        <dbReference type="ChEBI" id="CHEBI:58349"/>
        <dbReference type="EC" id="1.18.1.2"/>
    </reaction>
</comment>
<dbReference type="CDD" id="cd00590">
    <property type="entry name" value="RRM_SF"/>
    <property type="match status" value="1"/>
</dbReference>
<organism evidence="17 18">
    <name type="scientific">Symbiodinium microadriaticum</name>
    <name type="common">Dinoflagellate</name>
    <name type="synonym">Zooxanthella microadriatica</name>
    <dbReference type="NCBI Taxonomy" id="2951"/>
    <lineage>
        <taxon>Eukaryota</taxon>
        <taxon>Sar</taxon>
        <taxon>Alveolata</taxon>
        <taxon>Dinophyceae</taxon>
        <taxon>Suessiales</taxon>
        <taxon>Symbiodiniaceae</taxon>
        <taxon>Symbiodinium</taxon>
    </lineage>
</organism>
<dbReference type="Gene3D" id="3.30.70.330">
    <property type="match status" value="1"/>
</dbReference>
<sequence length="3620" mass="394738">MAQRLDTSIFNGYACMAPFCRKLFWKWEEAKRHMHHECKALPRSTNRPKQVESIRKALDIGRKHREDHPELQDDRFVFLNADGAVLPRPQEVGRKKKDDKLKLNNDGTVDGDVRRDGKSQGAPTIKPVTTDVTAPTAPMTEKPSEQPNISIFKGYACLACSCQAVFWEWEEAKHHMLLACASFPRSIKRPQEVASMRKALDLARRKHHPEQRGHPPERNDEAIFLSADGALPQEGAFQEARTIELLTVTAPRTAPLLPKPSTVANGSQSQGVRPQSKKRPRTSKISVVPPLPKSATADISNLQIVLWDEAASQPVNTKDPDVLGVVVEQECSLLYVDMPRVEQVLGCDDWRSCGGGAGGKVAGRVAQEWAVPMAVAALEVEIIVIITIVIITITTIIIIMIFILIILILIFILIFILIIITHHPSSIINIANSNKSHDNRDRNDHSLLHERLCSALLRWVDVHSWHQAASNSRSTSPEARAPRTLRGASQAAVTACRAAAVKKKGVKAHGNDLTICRAEPEAPSDIDRGYRRCQLGDDTCDSVLDMFLVEVTFDHDGKVPYIEGQSIGVIAPGPDKKGETPARIRLYSIASSAVGDDETSKTVSLCVKRVVEDTPDKAGTAFPDNKVYRGVCSNHICDLSVGDDVMITGPTGAEMLLPEDPEANIVMLATGTGIAPMRAYCRYLFNDKVAAEGDGRKFKGLAWLFMGVPYSKSLLYDDEHQEYISKYPDQFRYDYAISREQTNAAGQKMYIQTKMAEYAEELWELMQDEKTHIYMCGLKGMESGMAECFTPIAEKYGKDWAEFAKAMKKADRYHVEELINQLVASIRDLPFFEDFALPQLRGLARGLRFQSAKNGPGAPGEALPRPLHLPASRSCQRWPAAPEVLLLKGASEMFVWGLGRRSLPKMWVAALSLQVGKHILVEVVVAGKYRRVTAGGDELIAAQRRGGKLIDLLAVEQGAYREEGKPRGVTKKRLVSPSPGEKTEKKVLLFDGVFRQEIFGSALAVSSQAKAGAGGILPGREVTSSMQDSEKPVSLDMPMLAEEVDAATQLESVGGSGVADLLCVPLSSPEPAGATQMDTPSPVPEASVSVALINPEPSAHPALETPPRNKRSLTDAEDQLFTPPATARFRRTEGSASASPEIPTPPSSEIREVFQARGDRTDILGFDPILEQPCVMVTASTQVIHLWAHVYEPDHCISTETYKSQELKKQLFHRARHTLAQSQKKPDNEDGKIYLKRYGDLQKGFVLGQRDIVDPGGREASNRACAAQYPSVQEQLSLLAKLVRNTPELKNFERPTLMQVLGRVLCKQGEIGDQFYAIIESRTDTSPRYDGEEKGTMSRNLHRHSPSHPACVVDMWGVEASTSAAICNNLEVVMRASPTSRRFQKVKLSLQPCWLLFVLSAFSRTSKLSRMARPFHAFLAALLRQSAQEAVPGDLLGDDECLESSTCALNALQMRGKAMEAVEERQMPWMMMPPPSRWGMPAYHPSPVMPPWRRPEPMGPMPYYSPESYMHPQPASYMHPQPVEPADMPQPEEEHPKMVTRHVKYLPLSPIGWGMIADDEGVQVRQLTSDLKGCEGECTKDEKIGRPKVAMLEASKSIAELRWLLLHLLDPCRGHLAAIGEVQHVEVKQCGKDEVPEPSGSCVASTKPELMTFYQYSAQKKQNVDDRVWENVNFAKWPHSARANIGGVMFYLHNEVVDKAGEMRNAEGDRTPKFNIDRILRFKVTMKNPEALWKKYRQFIQFDYGQATFGMPNHVEKCNEIWETVGYEVDACKIEDAVEGQDKAPQGGYAKTAECMERQGRAGYAGEDPFMSTGRFILLDDLVGQNLKELYKKGGTQYDKKLDCKNCVTTDAGQGTSFWNGKKDTAKCKERWHVHAAHGFGHVMLTSKPHDHMVTSRFAISRQQKRNLFAEKYRDQPAALTVRPPKIGLEAQFWAGEWQERFCEGDAAGGLSRLESALTADRAARPQCCYAYGLDLVAKCPGAKTRNKRSQLSDTSKNLSPSSSPIPGVVAPVSSGGSGLAPVPVAPKGAHRGRRHGVRLTFHEDSDEAKRSSLQLQVPLKRSSRTPSVAEELSTSDREESSLPTPPLSPPALASPEPEVAEEEEASSENSLGASPSISPMPSEKDTDEGPQQSEVPGSEVTQDLGKMVNRLGAGAAFGAKTLLKKARTASVMTVEPTKLLVLALVVTREDYVALLGSMEEARQMSFPKLPPAPIFGALPWEPRSVGPRGPVIKPSAAMVVRAANGRKKPKARKAAGLLKRKAAEPSVPFWNRETPYSRLAMEQCSSADTVFRQATALAEDGHFGRAAELFQKASQLDPSSAKHYEARAQCLMELGQFQGAVASAEQAVKLSADWLPGKATLGRALFNAGQLEDAVGQFEEALKLAESDPEWAAELGGELAEFTSLLHRHWAEHHDILLPVRAGLQLRIRQALNCRYCRLSNAELGPGGAVWGAGCILATQAPSILAGLEKPRPRILELGSGTGAAGLAAAAVGAEVVLTDHSNLLNLIQLNTQMNAHFIQSAGGSASSCAFDWEEKPADELLQRHFDLVIGADLVYSFAAVEPFTVALQAVLLPQAAEGRTQALAPAMLYAHYPRFPDLDTAMTTALAARGLVLQERALPPWKGDVGSIPEDVLCHVKLLEIRPGTPSTSGAVSEGQQDQHGGGHGWDYHPMDCDCGQEHGQQDAQPGHGEPGHGYGGDGHGQPTVGPSEGEQPLAAEVSAFVESLGGLGGVADATWKRPKIPTEEEDLPPELQDAEILGGSSDADASISSEDEGKVPMNRKERKEAEKQARKQAEAEKKVQQAKAPAKTPAKPAAQSQSAGGKRDGQIFLAALPPSVDGDTLRKDFAKFGEISRFYFHKDSDGSPRGTACIFYKDPDDADKVILLDGIDYKGNAIKVKRRPPRKPGGKQVKKQQERAVNEAAPTKEPAATQTSVPFACKAPGSGILKRTQKHVAKHTAAKEAEVTADEAMPEGAPKAKKAKRKRVGPFAPRPPPANGQLLTDRSSHFEGNVGASDLSVPYEAEWGKNEMKSCTLDRGSAVALTVLLRHGEPECKEVTILRQAQGAVAFCYPPGHEGKEARSARTPRYAAAAMGASQIVTTPGELIGVYSAIFKATVRVESATCDIYRVPWAGYASNVQQAEPPIINSQESKSINWLGAVVMALVTEAFSLGAPPTLPVTRPAPPHGRTRGAPERGVSSTLTPAATALAAGVLANRRSGGARGAPARGVRIQAVSSRTNGLVEPHVEGPTDLEQELGSLGAKAADVQAMELSKLEAEEAEDEEAEEEGSALEPAKRIVNTREVELWPGIPDPMVDFGGLPIPQRLADAFTERGILQPSSIQELVMPKLAKGEHIILHAPTGSGKTLAYLLPILARLQPTMHVGAQAIIFVPTPELALQVTRELKWLIYVLAGGSDGTCWFNPQVPQGFSCDPASDAFDPRFRCLETCLGYGSSSQNFLRTQYFRLGDPCIMAPMSHPMDQQITAEGPTIAIFNVAMIGHVNPTFALVQELCKRGCKVSYFLPPVAPIRAAAMESGAVVEGYLPEDPSDFVMEKCGIDEPLCHVVPEILEDDRALYERAVWPLAQALLCGEYVIERCRQLGVSVVLYDPSCPLGSWQPRS</sequence>
<evidence type="ECO:0000256" key="2">
    <source>
        <dbReference type="ARBA" id="ARBA00008312"/>
    </source>
</evidence>
<dbReference type="Pfam" id="PF10294">
    <property type="entry name" value="Methyltransf_16"/>
    <property type="match status" value="1"/>
</dbReference>
<feature type="region of interest" description="Disordered" evidence="11">
    <location>
        <begin position="254"/>
        <end position="290"/>
    </location>
</feature>
<reference evidence="17 18" key="1">
    <citation type="submission" date="2016-02" db="EMBL/GenBank/DDBJ databases">
        <title>Genome analysis of coral dinoflagellate symbionts highlights evolutionary adaptations to a symbiotic lifestyle.</title>
        <authorList>
            <person name="Aranda M."/>
            <person name="Li Y."/>
            <person name="Liew Y.J."/>
            <person name="Baumgarten S."/>
            <person name="Simakov O."/>
            <person name="Wilson M."/>
            <person name="Piel J."/>
            <person name="Ashoor H."/>
            <person name="Bougouffa S."/>
            <person name="Bajic V.B."/>
            <person name="Ryu T."/>
            <person name="Ravasi T."/>
            <person name="Bayer T."/>
            <person name="Micklem G."/>
            <person name="Kim H."/>
            <person name="Bhak J."/>
            <person name="Lajeunesse T.C."/>
            <person name="Voolstra C.R."/>
        </authorList>
    </citation>
    <scope>NUCLEOTIDE SEQUENCE [LARGE SCALE GENOMIC DNA]</scope>
    <source>
        <strain evidence="17 18">CCMP2467</strain>
    </source>
</reference>
<dbReference type="Pfam" id="PF00175">
    <property type="entry name" value="NAD_binding_1"/>
    <property type="match status" value="1"/>
</dbReference>
<evidence type="ECO:0000313" key="17">
    <source>
        <dbReference type="EMBL" id="OLP89627.1"/>
    </source>
</evidence>
<dbReference type="SUPFAM" id="SSF53335">
    <property type="entry name" value="S-adenosyl-L-methionine-dependent methyltransferases"/>
    <property type="match status" value="1"/>
</dbReference>
<dbReference type="InterPro" id="IPR000595">
    <property type="entry name" value="cNMP-bd_dom"/>
</dbReference>
<dbReference type="InterPro" id="IPR018490">
    <property type="entry name" value="cNMP-bd_dom_sf"/>
</dbReference>
<feature type="domain" description="Helicase ATP-binding" evidence="15">
    <location>
        <begin position="3346"/>
        <end position="3407"/>
    </location>
</feature>
<dbReference type="InterPro" id="IPR029063">
    <property type="entry name" value="SAM-dependent_MTases_sf"/>
</dbReference>
<gene>
    <name evidence="17" type="ORF">AK812_SmicGene28881</name>
</gene>
<evidence type="ECO:0000256" key="7">
    <source>
        <dbReference type="ARBA" id="ARBA00023002"/>
    </source>
</evidence>
<dbReference type="InterPro" id="IPR027417">
    <property type="entry name" value="P-loop_NTPase"/>
</dbReference>
<dbReference type="InterPro" id="IPR011990">
    <property type="entry name" value="TPR-like_helical_dom_sf"/>
</dbReference>
<feature type="region of interest" description="Disordered" evidence="11">
    <location>
        <begin position="2732"/>
        <end position="2825"/>
    </location>
</feature>
<keyword evidence="4" id="KW-0285">Flavoprotein</keyword>
<keyword evidence="12" id="KW-0472">Membrane</keyword>
<dbReference type="Gene3D" id="3.40.50.150">
    <property type="entry name" value="Vaccinia Virus protein VP39"/>
    <property type="match status" value="1"/>
</dbReference>
<dbReference type="PROSITE" id="PS50005">
    <property type="entry name" value="TPR"/>
    <property type="match status" value="2"/>
</dbReference>
<evidence type="ECO:0000259" key="15">
    <source>
        <dbReference type="PROSITE" id="PS51192"/>
    </source>
</evidence>
<evidence type="ECO:0000256" key="3">
    <source>
        <dbReference type="ARBA" id="ARBA00013223"/>
    </source>
</evidence>
<dbReference type="SUPFAM" id="SSF52540">
    <property type="entry name" value="P-loop containing nucleoside triphosphate hydrolases"/>
    <property type="match status" value="1"/>
</dbReference>
<dbReference type="Pfam" id="PF00270">
    <property type="entry name" value="DEAD"/>
    <property type="match status" value="1"/>
</dbReference>